<dbReference type="Proteomes" id="UP000677228">
    <property type="component" value="Unassembled WGS sequence"/>
</dbReference>
<dbReference type="AlphaFoldDB" id="A0A8S2FT01"/>
<dbReference type="EMBL" id="CAJOBA010063346">
    <property type="protein sequence ID" value="CAF4344444.1"/>
    <property type="molecule type" value="Genomic_DNA"/>
</dbReference>
<proteinExistence type="predicted"/>
<evidence type="ECO:0000313" key="2">
    <source>
        <dbReference type="EMBL" id="CAF1553809.1"/>
    </source>
</evidence>
<evidence type="ECO:0000256" key="1">
    <source>
        <dbReference type="SAM" id="MobiDB-lite"/>
    </source>
</evidence>
<feature type="compositionally biased region" description="Polar residues" evidence="1">
    <location>
        <begin position="10"/>
        <end position="26"/>
    </location>
</feature>
<organism evidence="2 4">
    <name type="scientific">Didymodactylos carnosus</name>
    <dbReference type="NCBI Taxonomy" id="1234261"/>
    <lineage>
        <taxon>Eukaryota</taxon>
        <taxon>Metazoa</taxon>
        <taxon>Spiralia</taxon>
        <taxon>Gnathifera</taxon>
        <taxon>Rotifera</taxon>
        <taxon>Eurotatoria</taxon>
        <taxon>Bdelloidea</taxon>
        <taxon>Philodinida</taxon>
        <taxon>Philodinidae</taxon>
        <taxon>Didymodactylos</taxon>
    </lineage>
</organism>
<reference evidence="2" key="1">
    <citation type="submission" date="2021-02" db="EMBL/GenBank/DDBJ databases">
        <authorList>
            <person name="Nowell W R."/>
        </authorList>
    </citation>
    <scope>NUCLEOTIDE SEQUENCE</scope>
</reference>
<gene>
    <name evidence="2" type="ORF">OVA965_LOCUS39442</name>
    <name evidence="3" type="ORF">TMI583_LOCUS40748</name>
</gene>
<sequence length="260" mass="29824">MPLDGHETQMNHAVSNAGQQGSSFIQKKQKPRPSNYHVLSSYSGQLPICTRTADTQRYSPIRSSIKSPSPTNNMLDTGFFSKQRTVNSSGNTLSKYPLRRTATPQFRPQRRKALTRRVHNKNKFLDEKKEIFLDEEHIPFPTNGSHKSIFYNDSFEEVKQTNPFDFRGITIYAGDFHVMKNYMIVVWDVLDGSGIEDILGYFYKGASLRSIFVVHHFNKSLRCCKLLYTALSMLLIQSFLKSLPSFVDKVKLIVRDISND</sequence>
<comment type="caution">
    <text evidence="2">The sequence shown here is derived from an EMBL/GenBank/DDBJ whole genome shotgun (WGS) entry which is preliminary data.</text>
</comment>
<evidence type="ECO:0000313" key="4">
    <source>
        <dbReference type="Proteomes" id="UP000677228"/>
    </source>
</evidence>
<dbReference type="Proteomes" id="UP000682733">
    <property type="component" value="Unassembled WGS sequence"/>
</dbReference>
<accession>A0A8S2FT01</accession>
<evidence type="ECO:0000313" key="3">
    <source>
        <dbReference type="EMBL" id="CAF4344444.1"/>
    </source>
</evidence>
<protein>
    <submittedName>
        <fullName evidence="2">Uncharacterized protein</fullName>
    </submittedName>
</protein>
<feature type="region of interest" description="Disordered" evidence="1">
    <location>
        <begin position="1"/>
        <end position="40"/>
    </location>
</feature>
<name>A0A8S2FT01_9BILA</name>
<feature type="non-terminal residue" evidence="2">
    <location>
        <position position="260"/>
    </location>
</feature>
<dbReference type="EMBL" id="CAJNOK010040841">
    <property type="protein sequence ID" value="CAF1553809.1"/>
    <property type="molecule type" value="Genomic_DNA"/>
</dbReference>